<dbReference type="EMBL" id="CP011390">
    <property type="protein sequence ID" value="ANE52986.1"/>
    <property type="molecule type" value="Genomic_DNA"/>
</dbReference>
<evidence type="ECO:0000259" key="2">
    <source>
        <dbReference type="Pfam" id="PF00882"/>
    </source>
</evidence>
<feature type="domain" description="Phospholipase C/D" evidence="2">
    <location>
        <begin position="30"/>
        <end position="212"/>
    </location>
</feature>
<evidence type="ECO:0000313" key="3">
    <source>
        <dbReference type="EMBL" id="ANE52986.1"/>
    </source>
</evidence>
<gene>
    <name evidence="3" type="ORF">SY85_23425</name>
</gene>
<keyword evidence="1" id="KW-0732">Signal</keyword>
<evidence type="ECO:0000256" key="1">
    <source>
        <dbReference type="SAM" id="SignalP"/>
    </source>
</evidence>
<dbReference type="InterPro" id="IPR029002">
    <property type="entry name" value="PLPC/GPLD1"/>
</dbReference>
<reference evidence="3 4" key="2">
    <citation type="journal article" date="2016" name="Int. J. Syst. Evol. Microbiol.">
        <title>Flavisolibacter tropicus sp. nov., isolated from tropical soil.</title>
        <authorList>
            <person name="Lee J.J."/>
            <person name="Kang M.S."/>
            <person name="Kim G.S."/>
            <person name="Lee C.S."/>
            <person name="Lim S."/>
            <person name="Lee J."/>
            <person name="Roh S.H."/>
            <person name="Kang H."/>
            <person name="Ha J.M."/>
            <person name="Bae S."/>
            <person name="Jung H.Y."/>
            <person name="Kim M.K."/>
        </authorList>
    </citation>
    <scope>NUCLEOTIDE SEQUENCE [LARGE SCALE GENOMIC DNA]</scope>
    <source>
        <strain evidence="3 4">LCS9</strain>
    </source>
</reference>
<sequence>MRKPFVIALCALLLWSILVPEKAAAYSVLTHQALIDAAWDNYLKPLLKRKYPHATDEELRQAHAYAYGGAISPDMGYYPRGSKFYTNLTHYVRSGDYVMALLKEARNLNEYAFAIGNLCHYEADMYGHSIGINRSVPVIYPKVEAKYGDLVNYSEDPIAHMRTEFGFDVLQTARGNYASRQYHDFIGFQVDTAVMERAFYQTYGLHLNQVFKNFPKALKMFRWSVAQFFPAITRTAWATKKADIKKLNPNATARSFKYRMERHTHNKSFGKEDEPPAWGTTFVSFLIRIVPKIGPLRPLKFKTPGPDAEKFFIESFDATLKHYAASLKQLEEQKLVLVNIDYDTGEKTVIGEYALADDSYGCLLLALHEQGFANTSSSLQQQLLHFFSKPQVIDGNKRAIARQDKINTALEELKRMNGMNVTYQ</sequence>
<protein>
    <recommendedName>
        <fullName evidence="2">Phospholipase C/D domain-containing protein</fullName>
    </recommendedName>
</protein>
<feature type="signal peptide" evidence="1">
    <location>
        <begin position="1"/>
        <end position="25"/>
    </location>
</feature>
<dbReference type="Proteomes" id="UP000077177">
    <property type="component" value="Chromosome"/>
</dbReference>
<keyword evidence="4" id="KW-1185">Reference proteome</keyword>
<feature type="chain" id="PRO_5008001520" description="Phospholipase C/D domain-containing protein" evidence="1">
    <location>
        <begin position="26"/>
        <end position="424"/>
    </location>
</feature>
<dbReference type="Pfam" id="PF00882">
    <property type="entry name" value="Zn_dep_PLPC"/>
    <property type="match status" value="1"/>
</dbReference>
<dbReference type="RefSeq" id="WP_066408418.1">
    <property type="nucleotide sequence ID" value="NZ_CP011390.1"/>
</dbReference>
<evidence type="ECO:0000313" key="4">
    <source>
        <dbReference type="Proteomes" id="UP000077177"/>
    </source>
</evidence>
<dbReference type="KEGG" id="fla:SY85_23425"/>
<dbReference type="AlphaFoldDB" id="A0A172U152"/>
<reference evidence="4" key="1">
    <citation type="submission" date="2015-01" db="EMBL/GenBank/DDBJ databases">
        <title>Flavisolibacter sp./LCS9/ whole genome sequencing.</title>
        <authorList>
            <person name="Kim M.K."/>
            <person name="Srinivasan S."/>
            <person name="Lee J.-J."/>
        </authorList>
    </citation>
    <scope>NUCLEOTIDE SEQUENCE [LARGE SCALE GENOMIC DNA]</scope>
    <source>
        <strain evidence="4">LCS9</strain>
    </source>
</reference>
<accession>A0A172U152</accession>
<organism evidence="3 4">
    <name type="scientific">Flavisolibacter tropicus</name>
    <dbReference type="NCBI Taxonomy" id="1492898"/>
    <lineage>
        <taxon>Bacteria</taxon>
        <taxon>Pseudomonadati</taxon>
        <taxon>Bacteroidota</taxon>
        <taxon>Chitinophagia</taxon>
        <taxon>Chitinophagales</taxon>
        <taxon>Chitinophagaceae</taxon>
        <taxon>Flavisolibacter</taxon>
    </lineage>
</organism>
<proteinExistence type="predicted"/>
<dbReference type="OrthoDB" id="648959at2"/>
<name>A0A172U152_9BACT</name>